<accession>A0A914YXL7</accession>
<evidence type="ECO:0000313" key="1">
    <source>
        <dbReference type="Proteomes" id="UP000887577"/>
    </source>
</evidence>
<dbReference type="WBParaSite" id="PSU_v2.g2832.t1">
    <property type="protein sequence ID" value="PSU_v2.g2832.t1"/>
    <property type="gene ID" value="PSU_v2.g2832"/>
</dbReference>
<organism evidence="1 2">
    <name type="scientific">Panagrolaimus superbus</name>
    <dbReference type="NCBI Taxonomy" id="310955"/>
    <lineage>
        <taxon>Eukaryota</taxon>
        <taxon>Metazoa</taxon>
        <taxon>Ecdysozoa</taxon>
        <taxon>Nematoda</taxon>
        <taxon>Chromadorea</taxon>
        <taxon>Rhabditida</taxon>
        <taxon>Tylenchina</taxon>
        <taxon>Panagrolaimomorpha</taxon>
        <taxon>Panagrolaimoidea</taxon>
        <taxon>Panagrolaimidae</taxon>
        <taxon>Panagrolaimus</taxon>
    </lineage>
</organism>
<evidence type="ECO:0000313" key="2">
    <source>
        <dbReference type="WBParaSite" id="PSU_v2.g2832.t1"/>
    </source>
</evidence>
<reference evidence="2" key="1">
    <citation type="submission" date="2022-11" db="UniProtKB">
        <authorList>
            <consortium name="WormBaseParasite"/>
        </authorList>
    </citation>
    <scope>IDENTIFICATION</scope>
</reference>
<name>A0A914YXL7_9BILA</name>
<sequence>MKTHNVIRAKRDGADRALIPKRSEDAKATDANEERKSKTQMVVSVHRVIVMLSGIKIGNVTLKCLAFNNASTVIPRCIVRLFERLFFYYDKKQSPSRNSFMMSEWKFKLADKSAATFAPDVFAYLFDAHNHTAFQPASLLSTLQFFDYNLSLNLDNPSIKCSKLMLIALEFLGAILFNNREDREFPARPRPGDRHRHPNVVADPHPPTVSTAVFIKVTVLMIKAIWQIERASGLDAIAWLKVMTHFQLDSYCRSFDGGLNLAAAMPGFDQLPLRRPQAVIRLDSDYELINIGYGAQLSLGDVRPNTTAVKALEKNITFALKMPLVSDS</sequence>
<protein>
    <submittedName>
        <fullName evidence="2">Uncharacterized protein</fullName>
    </submittedName>
</protein>
<keyword evidence="1" id="KW-1185">Reference proteome</keyword>
<dbReference type="Proteomes" id="UP000887577">
    <property type="component" value="Unplaced"/>
</dbReference>
<dbReference type="AlphaFoldDB" id="A0A914YXL7"/>
<proteinExistence type="predicted"/>